<dbReference type="EMBL" id="KN847335">
    <property type="protein sequence ID" value="KIW43798.1"/>
    <property type="molecule type" value="Genomic_DNA"/>
</dbReference>
<dbReference type="RefSeq" id="XP_016264014.1">
    <property type="nucleotide sequence ID" value="XM_016405808.1"/>
</dbReference>
<dbReference type="HOGENOM" id="CLU_1482004_0_0_1"/>
<dbReference type="Proteomes" id="UP000053342">
    <property type="component" value="Unassembled WGS sequence"/>
</dbReference>
<proteinExistence type="predicted"/>
<dbReference type="VEuPathDB" id="FungiDB:PV06_04863"/>
<dbReference type="GeneID" id="27356937"/>
<protein>
    <submittedName>
        <fullName evidence="1">Uncharacterized protein</fullName>
    </submittedName>
</protein>
<dbReference type="AlphaFoldDB" id="A0A0D2DLD3"/>
<reference evidence="1 2" key="1">
    <citation type="submission" date="2015-01" db="EMBL/GenBank/DDBJ databases">
        <title>The Genome Sequence of Exophiala oligosperma CBS72588.</title>
        <authorList>
            <consortium name="The Broad Institute Genomics Platform"/>
            <person name="Cuomo C."/>
            <person name="de Hoog S."/>
            <person name="Gorbushina A."/>
            <person name="Stielow B."/>
            <person name="Teixiera M."/>
            <person name="Abouelleil A."/>
            <person name="Chapman S.B."/>
            <person name="Priest M."/>
            <person name="Young S.K."/>
            <person name="Wortman J."/>
            <person name="Nusbaum C."/>
            <person name="Birren B."/>
        </authorList>
    </citation>
    <scope>NUCLEOTIDE SEQUENCE [LARGE SCALE GENOMIC DNA]</scope>
    <source>
        <strain evidence="1 2">CBS 72588</strain>
    </source>
</reference>
<organism evidence="1 2">
    <name type="scientific">Exophiala oligosperma</name>
    <dbReference type="NCBI Taxonomy" id="215243"/>
    <lineage>
        <taxon>Eukaryota</taxon>
        <taxon>Fungi</taxon>
        <taxon>Dikarya</taxon>
        <taxon>Ascomycota</taxon>
        <taxon>Pezizomycotina</taxon>
        <taxon>Eurotiomycetes</taxon>
        <taxon>Chaetothyriomycetidae</taxon>
        <taxon>Chaetothyriales</taxon>
        <taxon>Herpotrichiellaceae</taxon>
        <taxon>Exophiala</taxon>
    </lineage>
</organism>
<name>A0A0D2DLD3_9EURO</name>
<accession>A0A0D2DLD3</accession>
<evidence type="ECO:0000313" key="2">
    <source>
        <dbReference type="Proteomes" id="UP000053342"/>
    </source>
</evidence>
<gene>
    <name evidence="1" type="ORF">PV06_04863</name>
</gene>
<evidence type="ECO:0000313" key="1">
    <source>
        <dbReference type="EMBL" id="KIW43798.1"/>
    </source>
</evidence>
<keyword evidence="2" id="KW-1185">Reference proteome</keyword>
<sequence length="182" mass="20740">MNRKAEIRLSKPYPGAMTELSQGTVIQVDTAIEGSVTDVDIEWMHRDLLTLKKDTTTFKRLRGTIGELGKDEAVVYFPKDKWLDPEYMAKRGYEWAPMKYKFTMTKDWYSVAVVSTVMSDSDDFLGHAARLIAAVEPSAPSNMYCGRIIYDKVEHFEARAGLGKDLRLLMEIPLKDLHFKAP</sequence>